<dbReference type="RefSeq" id="WP_183893980.1">
    <property type="nucleotide sequence ID" value="NZ_JACIDV010000002.1"/>
</dbReference>
<comment type="caution">
    <text evidence="2">The sequence shown here is derived from an EMBL/GenBank/DDBJ whole genome shotgun (WGS) entry which is preliminary data.</text>
</comment>
<gene>
    <name evidence="2" type="ORF">GGQ73_000684</name>
</gene>
<keyword evidence="3" id="KW-1185">Reference proteome</keyword>
<protein>
    <recommendedName>
        <fullName evidence="4">Tail tape measure protein</fullName>
    </recommendedName>
</protein>
<reference evidence="2 3" key="1">
    <citation type="submission" date="2020-08" db="EMBL/GenBank/DDBJ databases">
        <title>Genomic Encyclopedia of Type Strains, Phase IV (KMG-IV): sequencing the most valuable type-strain genomes for metagenomic binning, comparative biology and taxonomic classification.</title>
        <authorList>
            <person name="Goeker M."/>
        </authorList>
    </citation>
    <scope>NUCLEOTIDE SEQUENCE [LARGE SCALE GENOMIC DNA]</scope>
    <source>
        <strain evidence="2 3">DSM 26438</strain>
    </source>
</reference>
<dbReference type="EMBL" id="JACIDV010000002">
    <property type="protein sequence ID" value="MBB3944759.1"/>
    <property type="molecule type" value="Genomic_DNA"/>
</dbReference>
<evidence type="ECO:0000313" key="2">
    <source>
        <dbReference type="EMBL" id="MBB3944759.1"/>
    </source>
</evidence>
<sequence length="658" mass="69964">MANDAVLYTRMEVRLADAEKKLKRFESGVDKNMSNIERRSRSAARTMETSFASSAAKIGGVFKSFGAGLFAGVAAGGIAGLTSGFVAATKAVAELGDQAKIAGVSVEAFQEWRYVAEQARIPIDAITDGLKELSLRADEFAVTGKGSAAEAFQRLGLTPQEVQERLKNPSEFLLLLVERTRQLKDTAAGVRIFDELFGGQGGERMVALIEQGEAGIRSQITAANDLGIVIEEKLVKRAADLDAKFNTIVNTVGQNLKGAIVSAADSLVDFIDAWRSVENQNNTTLDRRAAELGLERLEIENKILASKESQREIERAGMSNPLSQAVNNTDLREHQQRLEDIAKEEQKIVEIRNSRLPEVSKPTDRTFTPIKPTDPGEERGRERAANLADRERKAVTDLIAQLDFEYSLIGKTAVQQEKMNALRQAGAAATSDEQLSIANKIDAIQREQDATDRLAEAAQEAREAAKDFAGTMVDGFLNGASAAESLGNALKSLASRLLDSGLNQLFSGGGGGGLGSIFSMLGGGGGKFPSAPGGLFAEGGYTGDGGKYQPAGVVHKGEYVFDKAAVAAAGGPAAMEAMRRGLKGYANGGAVGVSVPSLPSMKPQGQQPVQVSFAPVYNVRGSGPEIEQLKAQMAKDRAQFPGIAVKSVREAARRSSSL</sequence>
<feature type="region of interest" description="Disordered" evidence="1">
    <location>
        <begin position="359"/>
        <end position="388"/>
    </location>
</feature>
<accession>A0A7W6C8D0</accession>
<name>A0A7W6C8D0_9HYPH</name>
<dbReference type="AlphaFoldDB" id="A0A7W6C8D0"/>
<evidence type="ECO:0000256" key="1">
    <source>
        <dbReference type="SAM" id="MobiDB-lite"/>
    </source>
</evidence>
<feature type="compositionally biased region" description="Basic and acidic residues" evidence="1">
    <location>
        <begin position="374"/>
        <end position="388"/>
    </location>
</feature>
<evidence type="ECO:0000313" key="3">
    <source>
        <dbReference type="Proteomes" id="UP000565286"/>
    </source>
</evidence>
<organism evidence="2 3">
    <name type="scientific">Rhizobium skierniewicense</name>
    <dbReference type="NCBI Taxonomy" id="984260"/>
    <lineage>
        <taxon>Bacteria</taxon>
        <taxon>Pseudomonadati</taxon>
        <taxon>Pseudomonadota</taxon>
        <taxon>Alphaproteobacteria</taxon>
        <taxon>Hyphomicrobiales</taxon>
        <taxon>Rhizobiaceae</taxon>
        <taxon>Rhizobium/Agrobacterium group</taxon>
        <taxon>Rhizobium</taxon>
    </lineage>
</organism>
<dbReference type="Proteomes" id="UP000565286">
    <property type="component" value="Unassembled WGS sequence"/>
</dbReference>
<proteinExistence type="predicted"/>
<evidence type="ECO:0008006" key="4">
    <source>
        <dbReference type="Google" id="ProtNLM"/>
    </source>
</evidence>